<keyword evidence="1" id="KW-0732">Signal</keyword>
<feature type="chain" id="PRO_5045482093" evidence="1">
    <location>
        <begin position="28"/>
        <end position="228"/>
    </location>
</feature>
<dbReference type="EMBL" id="JAHESD010000006">
    <property type="protein sequence ID" value="MBT1702506.1"/>
    <property type="molecule type" value="Genomic_DNA"/>
</dbReference>
<dbReference type="Proteomes" id="UP000772618">
    <property type="component" value="Unassembled WGS sequence"/>
</dbReference>
<dbReference type="Pfam" id="PF13568">
    <property type="entry name" value="OMP_b-brl_2"/>
    <property type="match status" value="1"/>
</dbReference>
<evidence type="ECO:0000313" key="4">
    <source>
        <dbReference type="Proteomes" id="UP000772618"/>
    </source>
</evidence>
<name>A0ABS5VN08_9BACT</name>
<evidence type="ECO:0000313" key="3">
    <source>
        <dbReference type="EMBL" id="MBT1702506.1"/>
    </source>
</evidence>
<protein>
    <submittedName>
        <fullName evidence="3">Outer membrane beta-barrel protein</fullName>
    </submittedName>
</protein>
<comment type="caution">
    <text evidence="3">The sequence shown here is derived from an EMBL/GenBank/DDBJ whole genome shotgun (WGS) entry which is preliminary data.</text>
</comment>
<dbReference type="RefSeq" id="WP_254152475.1">
    <property type="nucleotide sequence ID" value="NZ_JAHESD010000006.1"/>
</dbReference>
<proteinExistence type="predicted"/>
<evidence type="ECO:0000256" key="1">
    <source>
        <dbReference type="SAM" id="SignalP"/>
    </source>
</evidence>
<feature type="domain" description="Outer membrane protein beta-barrel" evidence="2">
    <location>
        <begin position="26"/>
        <end position="192"/>
    </location>
</feature>
<feature type="signal peptide" evidence="1">
    <location>
        <begin position="1"/>
        <end position="27"/>
    </location>
</feature>
<keyword evidence="4" id="KW-1185">Reference proteome</keyword>
<sequence>MKRNLRKLCLMFCAGVVSVLGISEAQAQESPRVGFKGGLNLSNLYVDNVDDENARVGWHAGIYTQLLSSEAFAIQPEINYSTKGSAVTYVTGGTNNLQIDHDQKFNLAYLDIPVLAVFKLGKVAEIHAGPYWSYLLRAEIKNNNRNPNNEFTTVDRDNFDNWDYGLVGGIGFNLGDYAQLGVRYNYGLNKIAESRGARALMGDSKNQVAQFFLAFNLNGGRSDDDYTD</sequence>
<evidence type="ECO:0000259" key="2">
    <source>
        <dbReference type="Pfam" id="PF13568"/>
    </source>
</evidence>
<gene>
    <name evidence="3" type="ORF">KK060_04395</name>
</gene>
<dbReference type="InterPro" id="IPR025665">
    <property type="entry name" value="Beta-barrel_OMP_2"/>
</dbReference>
<accession>A0ABS5VN08</accession>
<reference evidence="3 4" key="1">
    <citation type="submission" date="2021-05" db="EMBL/GenBank/DDBJ databases">
        <title>A Polyphasic approach of four new species of the genus Ohtaekwangia: Ohtaekwangia histidinii sp. nov., Ohtaekwangia cretensis sp. nov., Ohtaekwangia indiensis sp. nov., Ohtaekwangia reichenbachii sp. nov. from diverse environment.</title>
        <authorList>
            <person name="Octaviana S."/>
        </authorList>
    </citation>
    <scope>NUCLEOTIDE SEQUENCE [LARGE SCALE GENOMIC DNA]</scope>
    <source>
        <strain evidence="3 4">PWU20</strain>
    </source>
</reference>
<organism evidence="3 4">
    <name type="scientific">Chryseosolibacter indicus</name>
    <dbReference type="NCBI Taxonomy" id="2782351"/>
    <lineage>
        <taxon>Bacteria</taxon>
        <taxon>Pseudomonadati</taxon>
        <taxon>Bacteroidota</taxon>
        <taxon>Cytophagia</taxon>
        <taxon>Cytophagales</taxon>
        <taxon>Chryseotaleaceae</taxon>
        <taxon>Chryseosolibacter</taxon>
    </lineage>
</organism>